<keyword evidence="1" id="KW-0472">Membrane</keyword>
<protein>
    <submittedName>
        <fullName evidence="2">Uncharacterized protein</fullName>
    </submittedName>
</protein>
<evidence type="ECO:0000256" key="1">
    <source>
        <dbReference type="SAM" id="Phobius"/>
    </source>
</evidence>
<keyword evidence="1" id="KW-1133">Transmembrane helix</keyword>
<feature type="transmembrane region" description="Helical" evidence="1">
    <location>
        <begin position="51"/>
        <end position="74"/>
    </location>
</feature>
<keyword evidence="1" id="KW-0812">Transmembrane</keyword>
<proteinExistence type="predicted"/>
<dbReference type="EMBL" id="GGFL01014546">
    <property type="protein sequence ID" value="MBW78724.1"/>
    <property type="molecule type" value="Transcribed_RNA"/>
</dbReference>
<evidence type="ECO:0000313" key="2">
    <source>
        <dbReference type="EMBL" id="MBW78724.1"/>
    </source>
</evidence>
<dbReference type="AlphaFoldDB" id="A0A2M4DME1"/>
<sequence length="80" mass="8823">MLPFILTAAATPVPVASVVGDTNEGDDAVPTPLDEDLNAEKTEFILAANQWIFGILPVGCFFTYGSYYVYYFFFTLNLIC</sequence>
<organism evidence="2">
    <name type="scientific">Anopheles darlingi</name>
    <name type="common">Mosquito</name>
    <dbReference type="NCBI Taxonomy" id="43151"/>
    <lineage>
        <taxon>Eukaryota</taxon>
        <taxon>Metazoa</taxon>
        <taxon>Ecdysozoa</taxon>
        <taxon>Arthropoda</taxon>
        <taxon>Hexapoda</taxon>
        <taxon>Insecta</taxon>
        <taxon>Pterygota</taxon>
        <taxon>Neoptera</taxon>
        <taxon>Endopterygota</taxon>
        <taxon>Diptera</taxon>
        <taxon>Nematocera</taxon>
        <taxon>Culicoidea</taxon>
        <taxon>Culicidae</taxon>
        <taxon>Anophelinae</taxon>
        <taxon>Anopheles</taxon>
    </lineage>
</organism>
<accession>A0A2M4DME1</accession>
<name>A0A2M4DME1_ANODA</name>
<reference evidence="2" key="1">
    <citation type="submission" date="2018-01" db="EMBL/GenBank/DDBJ databases">
        <title>An insight into the sialome of Amazonian anophelines.</title>
        <authorList>
            <person name="Ribeiro J.M."/>
            <person name="Scarpassa V."/>
            <person name="Calvo E."/>
        </authorList>
    </citation>
    <scope>NUCLEOTIDE SEQUENCE</scope>
</reference>